<dbReference type="PANTHER" id="PTHR43777:SF1">
    <property type="entry name" value="MOLYBDENUM COFACTOR CYTIDYLYLTRANSFERASE"/>
    <property type="match status" value="1"/>
</dbReference>
<dbReference type="Gene3D" id="3.90.550.10">
    <property type="entry name" value="Spore Coat Polysaccharide Biosynthesis Protein SpsA, Chain A"/>
    <property type="match status" value="1"/>
</dbReference>
<evidence type="ECO:0000313" key="2">
    <source>
        <dbReference type="EMBL" id="KIE45608.1"/>
    </source>
</evidence>
<reference evidence="2 3" key="1">
    <citation type="journal article" date="2015" name="Infect. Genet. Evol.">
        <title>Genomic sequences of six botulinum neurotoxin-producing strains representing three clostridial species illustrate the mobility and diversity of botulinum neurotoxin genes.</title>
        <authorList>
            <person name="Smith T.J."/>
            <person name="Hill K.K."/>
            <person name="Xie G."/>
            <person name="Foley B.T."/>
            <person name="Williamson C.H."/>
            <person name="Foster J.T."/>
            <person name="Johnson S.L."/>
            <person name="Chertkov O."/>
            <person name="Teshima H."/>
            <person name="Gibbons H.S."/>
            <person name="Johnsky L.A."/>
            <person name="Karavis M.A."/>
            <person name="Smith L.A."/>
        </authorList>
    </citation>
    <scope>NUCLEOTIDE SEQUENCE [LARGE SCALE GENOMIC DNA]</scope>
    <source>
        <strain evidence="2 3">CDC 2741</strain>
    </source>
</reference>
<dbReference type="CDD" id="cd04182">
    <property type="entry name" value="GT_2_like_f"/>
    <property type="match status" value="1"/>
</dbReference>
<keyword evidence="2" id="KW-0808">Transferase</keyword>
<organism evidence="2 3">
    <name type="scientific">Clostridium argentinense CDC 2741</name>
    <dbReference type="NCBI Taxonomy" id="1418104"/>
    <lineage>
        <taxon>Bacteria</taxon>
        <taxon>Bacillati</taxon>
        <taxon>Bacillota</taxon>
        <taxon>Clostridia</taxon>
        <taxon>Eubacteriales</taxon>
        <taxon>Clostridiaceae</taxon>
        <taxon>Clostridium</taxon>
    </lineage>
</organism>
<feature type="domain" description="MobA-like NTP transferase" evidence="1">
    <location>
        <begin position="10"/>
        <end position="160"/>
    </location>
</feature>
<name>A0A0C1U253_9CLOT</name>
<dbReference type="EMBL" id="AYSO01000019">
    <property type="protein sequence ID" value="KIE45608.1"/>
    <property type="molecule type" value="Genomic_DNA"/>
</dbReference>
<dbReference type="Proteomes" id="UP000031366">
    <property type="component" value="Unassembled WGS sequence"/>
</dbReference>
<dbReference type="InterPro" id="IPR029044">
    <property type="entry name" value="Nucleotide-diphossugar_trans"/>
</dbReference>
<keyword evidence="3" id="KW-1185">Reference proteome</keyword>
<dbReference type="STRING" id="29341.RSJ17_21155"/>
<accession>A0A0C1U253</accession>
<dbReference type="AlphaFoldDB" id="A0A0C1U253"/>
<dbReference type="Pfam" id="PF12804">
    <property type="entry name" value="NTP_transf_3"/>
    <property type="match status" value="1"/>
</dbReference>
<dbReference type="GO" id="GO:0016779">
    <property type="term" value="F:nucleotidyltransferase activity"/>
    <property type="evidence" value="ECO:0007669"/>
    <property type="project" value="UniProtKB-ARBA"/>
</dbReference>
<comment type="caution">
    <text evidence="2">The sequence shown here is derived from an EMBL/GenBank/DDBJ whole genome shotgun (WGS) entry which is preliminary data.</text>
</comment>
<dbReference type="PANTHER" id="PTHR43777">
    <property type="entry name" value="MOLYBDENUM COFACTOR CYTIDYLYLTRANSFERASE"/>
    <property type="match status" value="1"/>
</dbReference>
<dbReference type="SUPFAM" id="SSF53448">
    <property type="entry name" value="Nucleotide-diphospho-sugar transferases"/>
    <property type="match status" value="1"/>
</dbReference>
<protein>
    <submittedName>
        <fullName evidence="2">Guanylyl transferase CofC like family protein</fullName>
    </submittedName>
</protein>
<evidence type="ECO:0000259" key="1">
    <source>
        <dbReference type="Pfam" id="PF12804"/>
    </source>
</evidence>
<proteinExistence type="predicted"/>
<dbReference type="InterPro" id="IPR025877">
    <property type="entry name" value="MobA-like_NTP_Trfase"/>
</dbReference>
<gene>
    <name evidence="2" type="ORF">U732_2621</name>
</gene>
<sequence>MPHLHMKVEGIVLAAGLSTRVGTNKLILDIGGKTVIERCIYGMYSLCSKIIVVGGNRIEEIESILSKYPKVELIYNSDYLDGMFSSVKKGLMNIKEEKFFLIPGDYPVIDKEIYKQMLKLNEDIVIPMYKGKKGHPLLMKSYLIEELIKSKHYNTLRDFVNIKGFKSINVEEPGVLMDIDTMEDYKEILLYFQTKYQNFRDII</sequence>
<evidence type="ECO:0000313" key="3">
    <source>
        <dbReference type="Proteomes" id="UP000031366"/>
    </source>
</evidence>